<dbReference type="SUPFAM" id="SSF55729">
    <property type="entry name" value="Acyl-CoA N-acyltransferases (Nat)"/>
    <property type="match status" value="1"/>
</dbReference>
<dbReference type="KEGG" id="osg:BST96_07190"/>
<dbReference type="PANTHER" id="PTHR13947:SF37">
    <property type="entry name" value="LD18367P"/>
    <property type="match status" value="1"/>
</dbReference>
<evidence type="ECO:0000313" key="3">
    <source>
        <dbReference type="EMBL" id="ARN73918.1"/>
    </source>
</evidence>
<accession>A0A1X9N749</accession>
<proteinExistence type="predicted"/>
<dbReference type="EMBL" id="CP019343">
    <property type="protein sequence ID" value="ARN73918.1"/>
    <property type="molecule type" value="Genomic_DNA"/>
</dbReference>
<keyword evidence="1 3" id="KW-0808">Transferase</keyword>
<reference evidence="3 4" key="1">
    <citation type="submission" date="2016-11" db="EMBL/GenBank/DDBJ databases">
        <title>Trade-off between light-utilization and light-protection in marine flavobacteria.</title>
        <authorList>
            <person name="Kumagai Y."/>
        </authorList>
    </citation>
    <scope>NUCLEOTIDE SEQUENCE [LARGE SCALE GENOMIC DNA]</scope>
    <source>
        <strain evidence="3 4">NBRC 107125</strain>
    </source>
</reference>
<evidence type="ECO:0000259" key="2">
    <source>
        <dbReference type="PROSITE" id="PS51186"/>
    </source>
</evidence>
<dbReference type="InterPro" id="IPR050769">
    <property type="entry name" value="NAT_camello-type"/>
</dbReference>
<dbReference type="GO" id="GO:0008080">
    <property type="term" value="F:N-acetyltransferase activity"/>
    <property type="evidence" value="ECO:0007669"/>
    <property type="project" value="InterPro"/>
</dbReference>
<dbReference type="InterPro" id="IPR000182">
    <property type="entry name" value="GNAT_dom"/>
</dbReference>
<evidence type="ECO:0000313" key="4">
    <source>
        <dbReference type="Proteomes" id="UP000193450"/>
    </source>
</evidence>
<gene>
    <name evidence="3" type="ORF">BST96_07190</name>
</gene>
<evidence type="ECO:0000256" key="1">
    <source>
        <dbReference type="ARBA" id="ARBA00022679"/>
    </source>
</evidence>
<organism evidence="3 4">
    <name type="scientific">Oceanicoccus sagamiensis</name>
    <dbReference type="NCBI Taxonomy" id="716816"/>
    <lineage>
        <taxon>Bacteria</taxon>
        <taxon>Pseudomonadati</taxon>
        <taxon>Pseudomonadota</taxon>
        <taxon>Gammaproteobacteria</taxon>
        <taxon>Cellvibrionales</taxon>
        <taxon>Spongiibacteraceae</taxon>
        <taxon>Oceanicoccus</taxon>
    </lineage>
</organism>
<dbReference type="AlphaFoldDB" id="A0A1X9N749"/>
<dbReference type="PROSITE" id="PS51186">
    <property type="entry name" value="GNAT"/>
    <property type="match status" value="1"/>
</dbReference>
<dbReference type="Proteomes" id="UP000193450">
    <property type="component" value="Chromosome"/>
</dbReference>
<keyword evidence="4" id="KW-1185">Reference proteome</keyword>
<dbReference type="Pfam" id="PF13508">
    <property type="entry name" value="Acetyltransf_7"/>
    <property type="match status" value="1"/>
</dbReference>
<name>A0A1X9N749_9GAMM</name>
<protein>
    <submittedName>
        <fullName evidence="3">GNAT family N-acetyltransferase</fullName>
    </submittedName>
</protein>
<dbReference type="PANTHER" id="PTHR13947">
    <property type="entry name" value="GNAT FAMILY N-ACETYLTRANSFERASE"/>
    <property type="match status" value="1"/>
</dbReference>
<feature type="domain" description="N-acetyltransferase" evidence="2">
    <location>
        <begin position="2"/>
        <end position="158"/>
    </location>
</feature>
<dbReference type="InterPro" id="IPR016181">
    <property type="entry name" value="Acyl_CoA_acyltransferase"/>
</dbReference>
<dbReference type="RefSeq" id="WP_085758044.1">
    <property type="nucleotide sequence ID" value="NZ_CP019343.1"/>
</dbReference>
<dbReference type="STRING" id="716816.BST96_07190"/>
<dbReference type="CDD" id="cd04301">
    <property type="entry name" value="NAT_SF"/>
    <property type="match status" value="1"/>
</dbReference>
<dbReference type="OrthoDB" id="9789605at2"/>
<sequence length="162" mass="17950">MPTIRNFKKTDATQVDAVAIAAFEQYEEAYLDWSEFKENIGRMSALSNVGEVIVAEEDGQIVGAVAYIGAGKPKASYFQPEWPIMRMLVVAPYARGRGIGRILAKECISRAQRDGASLFALHTSGLMDVALPMYKRMGFKWVRNTPPIHGVEYGVYIKDLSG</sequence>
<dbReference type="Gene3D" id="3.40.630.30">
    <property type="match status" value="1"/>
</dbReference>